<dbReference type="InterPro" id="IPR051531">
    <property type="entry name" value="N-acetyltransferase"/>
</dbReference>
<organism evidence="2 3">
    <name type="scientific">Aliiroseovarius crassostreae</name>
    <dbReference type="NCBI Taxonomy" id="154981"/>
    <lineage>
        <taxon>Bacteria</taxon>
        <taxon>Pseudomonadati</taxon>
        <taxon>Pseudomonadota</taxon>
        <taxon>Alphaproteobacteria</taxon>
        <taxon>Rhodobacterales</taxon>
        <taxon>Paracoccaceae</taxon>
        <taxon>Aliiroseovarius</taxon>
    </lineage>
</organism>
<accession>A0A0P7I3Z3</accession>
<proteinExistence type="predicted"/>
<evidence type="ECO:0000313" key="3">
    <source>
        <dbReference type="Proteomes" id="UP000050471"/>
    </source>
</evidence>
<protein>
    <recommendedName>
        <fullName evidence="1">N-acetyltransferase domain-containing protein</fullName>
    </recommendedName>
</protein>
<dbReference type="InterPro" id="IPR000182">
    <property type="entry name" value="GNAT_dom"/>
</dbReference>
<dbReference type="OrthoDB" id="6293260at2"/>
<dbReference type="RefSeq" id="WP_055187727.1">
    <property type="nucleotide sequence ID" value="NZ_FPBS01000004.1"/>
</dbReference>
<dbReference type="EMBL" id="LKBA01000004">
    <property type="protein sequence ID" value="KPN63952.1"/>
    <property type="molecule type" value="Genomic_DNA"/>
</dbReference>
<dbReference type="STRING" id="154981.AKJ29_14865"/>
<comment type="caution">
    <text evidence="2">The sequence shown here is derived from an EMBL/GenBank/DDBJ whole genome shotgun (WGS) entry which is preliminary data.</text>
</comment>
<feature type="domain" description="N-acetyltransferase" evidence="1">
    <location>
        <begin position="10"/>
        <end position="160"/>
    </location>
</feature>
<evidence type="ECO:0000259" key="1">
    <source>
        <dbReference type="Pfam" id="PF13302"/>
    </source>
</evidence>
<dbReference type="Gene3D" id="3.40.630.30">
    <property type="match status" value="1"/>
</dbReference>
<dbReference type="PANTHER" id="PTHR43792:SF1">
    <property type="entry name" value="N-ACETYLTRANSFERASE DOMAIN-CONTAINING PROTEIN"/>
    <property type="match status" value="1"/>
</dbReference>
<dbReference type="Proteomes" id="UP000050471">
    <property type="component" value="Unassembled WGS sequence"/>
</dbReference>
<dbReference type="AlphaFoldDB" id="A0A0P7I3Z3"/>
<sequence>MYLTQLPTQRLVIRHWDDELADPAGRARIERALEGLLSPEGLAAMPAEMQLDQSRTALRAWIESRAQERDVYLITISTPEQGSGRLVGLMFLVDLADEGAVAQMQLGYLLSEQDWGQGYAFEMMRGMLEILREVEPVAVLAGVGRDNPASAKLLEQAGFTRDAGLSGDGACMFVRSFA</sequence>
<name>A0A0P7I3Z3_9RHOB</name>
<dbReference type="GO" id="GO:0016747">
    <property type="term" value="F:acyltransferase activity, transferring groups other than amino-acyl groups"/>
    <property type="evidence" value="ECO:0007669"/>
    <property type="project" value="InterPro"/>
</dbReference>
<dbReference type="Pfam" id="PF13302">
    <property type="entry name" value="Acetyltransf_3"/>
    <property type="match status" value="1"/>
</dbReference>
<dbReference type="SUPFAM" id="SSF55729">
    <property type="entry name" value="Acyl-CoA N-acyltransferases (Nat)"/>
    <property type="match status" value="1"/>
</dbReference>
<dbReference type="PANTHER" id="PTHR43792">
    <property type="entry name" value="GNAT FAMILY, PUTATIVE (AFU_ORTHOLOGUE AFUA_3G00765)-RELATED-RELATED"/>
    <property type="match status" value="1"/>
</dbReference>
<reference evidence="2 3" key="1">
    <citation type="submission" date="2015-09" db="EMBL/GenBank/DDBJ databases">
        <title>Draft genome sequence of Aliiroseovarius crassostreae CV919-312TSm, the causative agent of Roseovarius Oyster Disease (formerly Juvenile Oyster Disease).</title>
        <authorList>
            <person name="Kessner L."/>
            <person name="Spinard E."/>
            <person name="Nelson D."/>
        </authorList>
    </citation>
    <scope>NUCLEOTIDE SEQUENCE [LARGE SCALE GENOMIC DNA]</scope>
    <source>
        <strain evidence="2 3">CV919-312</strain>
    </source>
</reference>
<evidence type="ECO:0000313" key="2">
    <source>
        <dbReference type="EMBL" id="KPN63952.1"/>
    </source>
</evidence>
<dbReference type="InterPro" id="IPR016181">
    <property type="entry name" value="Acyl_CoA_acyltransferase"/>
</dbReference>
<gene>
    <name evidence="2" type="ORF">AKJ29_14865</name>
</gene>
<keyword evidence="3" id="KW-1185">Reference proteome</keyword>